<dbReference type="GO" id="GO:0004559">
    <property type="term" value="F:alpha-mannosidase activity"/>
    <property type="evidence" value="ECO:0007669"/>
    <property type="project" value="UniProtKB-EC"/>
</dbReference>
<evidence type="ECO:0000256" key="3">
    <source>
        <dbReference type="ARBA" id="ARBA00022801"/>
    </source>
</evidence>
<dbReference type="GO" id="GO:0006013">
    <property type="term" value="P:mannose metabolic process"/>
    <property type="evidence" value="ECO:0007669"/>
    <property type="project" value="InterPro"/>
</dbReference>
<reference evidence="6 7" key="1">
    <citation type="submission" date="2017-06" db="EMBL/GenBank/DDBJ databases">
        <title>Genome sequence of Lactobacillus plantarum subsp. plantarum strain SRCM101258.</title>
        <authorList>
            <person name="Cho S.H."/>
        </authorList>
    </citation>
    <scope>NUCLEOTIDE SEQUENCE [LARGE SCALE GENOMIC DNA]</scope>
    <source>
        <strain evidence="6 7">SRCM101258</strain>
    </source>
</reference>
<dbReference type="GO" id="GO:0046872">
    <property type="term" value="F:metal ion binding"/>
    <property type="evidence" value="ECO:0007669"/>
    <property type="project" value="UniProtKB-KW"/>
</dbReference>
<dbReference type="InterPro" id="IPR037094">
    <property type="entry name" value="Glyco_hydro_38_cen_sf"/>
</dbReference>
<proteinExistence type="inferred from homology"/>
<evidence type="ECO:0000256" key="4">
    <source>
        <dbReference type="ARBA" id="ARBA00023295"/>
    </source>
</evidence>
<evidence type="ECO:0000259" key="5">
    <source>
        <dbReference type="SMART" id="SM00872"/>
    </source>
</evidence>
<evidence type="ECO:0000313" key="7">
    <source>
        <dbReference type="Proteomes" id="UP000236990"/>
    </source>
</evidence>
<dbReference type="InterPro" id="IPR011330">
    <property type="entry name" value="Glyco_hydro/deAcase_b/a-brl"/>
</dbReference>
<dbReference type="Pfam" id="PF09261">
    <property type="entry name" value="Alpha-mann_mid"/>
    <property type="match status" value="1"/>
</dbReference>
<dbReference type="GO" id="GO:0009313">
    <property type="term" value="P:oligosaccharide catabolic process"/>
    <property type="evidence" value="ECO:0007669"/>
    <property type="project" value="TreeGrafter"/>
</dbReference>
<accession>A0A2S3U2A0</accession>
<dbReference type="PANTHER" id="PTHR46017">
    <property type="entry name" value="ALPHA-MANNOSIDASE 2C1"/>
    <property type="match status" value="1"/>
</dbReference>
<dbReference type="EMBL" id="NKCZ01000123">
    <property type="protein sequence ID" value="POD82174.1"/>
    <property type="molecule type" value="Genomic_DNA"/>
</dbReference>
<sequence>MTKAHFVNHTHWDREWYFTTEDAQVLSDQLFSNVLKELETHPEANFTLDGQTSILDEYVEMHPEDVIRIKKLINRNQLFVGPWYTQTDAMIPDAESIIRNLVIGINDTKQKYGQPMMIGYLPDTFGFNSQLPMLLNQVGINDFIFWRGTNFKRQMDSVYFKWHSLGHSQVYAANFPLGYYTGQIALDSKKNLQEFVANRLDPGIDFESQQGQNNSVLVPSGIDQMNIIHNVSETISKINKYSHNQIVISNYPKFMRTLRQRNDLPDYQGELRYPTYARVHRTIGSVRSRIKRQNFKLEQQILRRVEPLMVIAKRCGIDVSKGLILKLWKKLLECQPHDSLGGSVSDNVAIDIDHRFKQGFEIADGIENYIKKRIAQRLKLDANQVLVFNTDPRPFNGYKKIRFLTSSKNIMFDEKYQATILSANYVAKRENIMQQTAKGFEFKDEPGYYELQVQVAVQFDGLGYQVIDFKDGAEALPELQSEQQTAIQNESWKVNYVDGNFQATTNGKTYKNIISIVDSGNDGDTYDYSPLRGDKEVDLPLAGVVAIYVGAGRQELRLSGKWQLPEGLADRISHEPKLHDVAFELTLTLTDGDNVLAGRLTVDNQVLDHRLRLKINTAIESDTAVAQVQGGFQRTRNLPIAENWEEEFVEKPVNLYNFDKIVGMQGASDGLYLIAKGMKEYELGKKAFYVTLMATTGQLGKPNLLWRPGRASGDTTSIGHQMTPTPLAEELGANTFEFGLVSTSQLNENKLAIIAEKWLAPDVSYQLQKLNLFVNRLDNKIWDVEFDDSLPTISECESFLKLDPHVTISALYPAYTVPNSFVIRLANESGVAADLTPLLKQHFIQVNALEEAQPCSEQLVIQPYDMVTLLIHNQGA</sequence>
<keyword evidence="2" id="KW-0479">Metal-binding</keyword>
<dbReference type="SUPFAM" id="SSF74650">
    <property type="entry name" value="Galactose mutarotase-like"/>
    <property type="match status" value="1"/>
</dbReference>
<dbReference type="InterPro" id="IPR028995">
    <property type="entry name" value="Glyco_hydro_57/38_cen_sf"/>
</dbReference>
<dbReference type="SMART" id="SM00872">
    <property type="entry name" value="Alpha-mann_mid"/>
    <property type="match status" value="1"/>
</dbReference>
<dbReference type="SUPFAM" id="SSF88688">
    <property type="entry name" value="Families 57/38 glycoside transferase middle domain"/>
    <property type="match status" value="1"/>
</dbReference>
<dbReference type="InterPro" id="IPR027291">
    <property type="entry name" value="Glyco_hydro_38_N_sf"/>
</dbReference>
<dbReference type="InterPro" id="IPR011013">
    <property type="entry name" value="Gal_mutarotase_sf_dom"/>
</dbReference>
<dbReference type="GO" id="GO:0030246">
    <property type="term" value="F:carbohydrate binding"/>
    <property type="evidence" value="ECO:0007669"/>
    <property type="project" value="InterPro"/>
</dbReference>
<evidence type="ECO:0000256" key="2">
    <source>
        <dbReference type="ARBA" id="ARBA00022723"/>
    </source>
</evidence>
<dbReference type="SUPFAM" id="SSF88713">
    <property type="entry name" value="Glycoside hydrolase/deacetylase"/>
    <property type="match status" value="1"/>
</dbReference>
<dbReference type="Proteomes" id="UP000236990">
    <property type="component" value="Unassembled WGS sequence"/>
</dbReference>
<evidence type="ECO:0000313" key="6">
    <source>
        <dbReference type="EMBL" id="POD82174.1"/>
    </source>
</evidence>
<dbReference type="Gene3D" id="3.20.110.10">
    <property type="entry name" value="Glycoside hydrolase 38, N terminal domain"/>
    <property type="match status" value="1"/>
</dbReference>
<keyword evidence="3 6" id="KW-0378">Hydrolase</keyword>
<keyword evidence="4 6" id="KW-0326">Glycosidase</keyword>
<protein>
    <submittedName>
        <fullName evidence="6">Alpha-mannosidase</fullName>
        <ecNumber evidence="6">3.2.1.24</ecNumber>
    </submittedName>
</protein>
<evidence type="ECO:0000256" key="1">
    <source>
        <dbReference type="ARBA" id="ARBA00009792"/>
    </source>
</evidence>
<dbReference type="RefSeq" id="WP_003645314.1">
    <property type="nucleotide sequence ID" value="NZ_CP094381.1"/>
</dbReference>
<dbReference type="EC" id="3.2.1.24" evidence="6"/>
<dbReference type="Gene3D" id="2.70.98.30">
    <property type="entry name" value="Golgi alpha-mannosidase II, domain 4"/>
    <property type="match status" value="1"/>
</dbReference>
<comment type="caution">
    <text evidence="6">The sequence shown here is derived from an EMBL/GenBank/DDBJ whole genome shotgun (WGS) entry which is preliminary data.</text>
</comment>
<organism evidence="6 7">
    <name type="scientific">Lactiplantibacillus plantarum subsp. plantarum</name>
    <dbReference type="NCBI Taxonomy" id="337330"/>
    <lineage>
        <taxon>Bacteria</taxon>
        <taxon>Bacillati</taxon>
        <taxon>Bacillota</taxon>
        <taxon>Bacilli</taxon>
        <taxon>Lactobacillales</taxon>
        <taxon>Lactobacillaceae</taxon>
        <taxon>Lactiplantibacillus</taxon>
    </lineage>
</organism>
<dbReference type="Gene3D" id="1.20.1270.50">
    <property type="entry name" value="Glycoside hydrolase family 38, central domain"/>
    <property type="match status" value="1"/>
</dbReference>
<dbReference type="PANTHER" id="PTHR46017:SF2">
    <property type="entry name" value="MANNOSYLGLYCERATE HYDROLASE"/>
    <property type="match status" value="1"/>
</dbReference>
<dbReference type="InterPro" id="IPR015341">
    <property type="entry name" value="Glyco_hydro_38_cen"/>
</dbReference>
<feature type="domain" description="Glycoside hydrolase family 38 central" evidence="5">
    <location>
        <begin position="278"/>
        <end position="356"/>
    </location>
</feature>
<comment type="similarity">
    <text evidence="1">Belongs to the glycosyl hydrolase 38 family.</text>
</comment>
<gene>
    <name evidence="6" type="ORF">S101258_02876</name>
</gene>
<dbReference type="CDD" id="cd10815">
    <property type="entry name" value="GH38N_AMII_EcMngB_like"/>
    <property type="match status" value="1"/>
</dbReference>
<dbReference type="InterPro" id="IPR000602">
    <property type="entry name" value="Glyco_hydro_38_N"/>
</dbReference>
<name>A0A2S3U2A0_LACPN</name>
<dbReference type="Pfam" id="PF01074">
    <property type="entry name" value="Glyco_hydro_38N"/>
    <property type="match status" value="1"/>
</dbReference>
<dbReference type="AlphaFoldDB" id="A0A2S3U2A0"/>